<keyword evidence="7" id="KW-1185">Reference proteome</keyword>
<evidence type="ECO:0000313" key="7">
    <source>
        <dbReference type="Proteomes" id="UP000445696"/>
    </source>
</evidence>
<accession>A0A845MJL4</accession>
<gene>
    <name evidence="6" type="ORF">GQF03_16420</name>
</gene>
<evidence type="ECO:0000256" key="2">
    <source>
        <dbReference type="ARBA" id="ARBA00007639"/>
    </source>
</evidence>
<dbReference type="OrthoDB" id="9773673at2"/>
<organism evidence="6 7">
    <name type="scientific">Sneathiella chungangensis</name>
    <dbReference type="NCBI Taxonomy" id="1418234"/>
    <lineage>
        <taxon>Bacteria</taxon>
        <taxon>Pseudomonadati</taxon>
        <taxon>Pseudomonadota</taxon>
        <taxon>Alphaproteobacteria</taxon>
        <taxon>Sneathiellales</taxon>
        <taxon>Sneathiellaceae</taxon>
        <taxon>Sneathiella</taxon>
    </lineage>
</organism>
<dbReference type="SUPFAM" id="SSF53822">
    <property type="entry name" value="Periplasmic binding protein-like I"/>
    <property type="match status" value="1"/>
</dbReference>
<dbReference type="RefSeq" id="WP_161340356.1">
    <property type="nucleotide sequence ID" value="NZ_JBHSDG010000003.1"/>
</dbReference>
<feature type="domain" description="Periplasmic binding protein" evidence="5">
    <location>
        <begin position="34"/>
        <end position="291"/>
    </location>
</feature>
<evidence type="ECO:0000256" key="4">
    <source>
        <dbReference type="SAM" id="SignalP"/>
    </source>
</evidence>
<reference evidence="6 7" key="1">
    <citation type="journal article" date="2014" name="Int. J. Syst. Evol. Microbiol.">
        <title>Sneathiella chungangensis sp. nov., isolated from a marine sand, and emended description of the genus Sneathiella.</title>
        <authorList>
            <person name="Siamphan C."/>
            <person name="Kim H."/>
            <person name="Lee J.S."/>
            <person name="Kim W."/>
        </authorList>
    </citation>
    <scope>NUCLEOTIDE SEQUENCE [LARGE SCALE GENOMIC DNA]</scope>
    <source>
        <strain evidence="6 7">KCTC 32476</strain>
    </source>
</reference>
<sequence length="323" mass="33808">MKLHLLKKTFAIVSLAIGLQGATMLPVAAQDKEVVVMLPAAGAPYFKLKTYGYLNEGKKLGYKVSIYDAGGFGNLQQQITQIEDAITRGVSAIVLVPASSDGTAHVVEKAAKAGIPVVNDGIATTSDKVSGFVGEPSYVMSQLLGAYAAEKLAANGKIAMLTGPGGLDLTDVRTAGFKDYISKFTNMHVVAEKATQVSSNVAMNTMQDFLQANPDISAVYTFTGSMAVGVVQALRISGRNPGDVVVLTADLEPETKRMIEDGWIQATVISQPVEMARIAIRMAVDAAEGKQIAKETLTLPSVVTAATIASVDLSGQAVPEGSD</sequence>
<name>A0A845MJL4_9PROT</name>
<keyword evidence="3 4" id="KW-0732">Signal</keyword>
<dbReference type="GO" id="GO:0030246">
    <property type="term" value="F:carbohydrate binding"/>
    <property type="evidence" value="ECO:0007669"/>
    <property type="project" value="UniProtKB-ARBA"/>
</dbReference>
<dbReference type="Pfam" id="PF13407">
    <property type="entry name" value="Peripla_BP_4"/>
    <property type="match status" value="1"/>
</dbReference>
<dbReference type="Gene3D" id="3.40.50.2300">
    <property type="match status" value="2"/>
</dbReference>
<evidence type="ECO:0000259" key="5">
    <source>
        <dbReference type="Pfam" id="PF13407"/>
    </source>
</evidence>
<dbReference type="AlphaFoldDB" id="A0A845MJL4"/>
<dbReference type="GO" id="GO:0030313">
    <property type="term" value="C:cell envelope"/>
    <property type="evidence" value="ECO:0007669"/>
    <property type="project" value="UniProtKB-SubCell"/>
</dbReference>
<dbReference type="CDD" id="cd01536">
    <property type="entry name" value="PBP1_ABC_sugar_binding-like"/>
    <property type="match status" value="1"/>
</dbReference>
<dbReference type="InterPro" id="IPR025997">
    <property type="entry name" value="SBP_2_dom"/>
</dbReference>
<evidence type="ECO:0000256" key="1">
    <source>
        <dbReference type="ARBA" id="ARBA00004196"/>
    </source>
</evidence>
<dbReference type="InterPro" id="IPR028082">
    <property type="entry name" value="Peripla_BP_I"/>
</dbReference>
<protein>
    <submittedName>
        <fullName evidence="6">Substrate-binding domain-containing protein</fullName>
    </submittedName>
</protein>
<proteinExistence type="inferred from homology"/>
<dbReference type="Proteomes" id="UP000445696">
    <property type="component" value="Unassembled WGS sequence"/>
</dbReference>
<comment type="similarity">
    <text evidence="2">Belongs to the bacterial solute-binding protein 2 family.</text>
</comment>
<comment type="subcellular location">
    <subcellularLocation>
        <location evidence="1">Cell envelope</location>
    </subcellularLocation>
</comment>
<dbReference type="PANTHER" id="PTHR46847:SF1">
    <property type="entry name" value="D-ALLOSE-BINDING PERIPLASMIC PROTEIN-RELATED"/>
    <property type="match status" value="1"/>
</dbReference>
<dbReference type="PANTHER" id="PTHR46847">
    <property type="entry name" value="D-ALLOSE-BINDING PERIPLASMIC PROTEIN-RELATED"/>
    <property type="match status" value="1"/>
</dbReference>
<feature type="signal peptide" evidence="4">
    <location>
        <begin position="1"/>
        <end position="29"/>
    </location>
</feature>
<feature type="chain" id="PRO_5032423735" evidence="4">
    <location>
        <begin position="30"/>
        <end position="323"/>
    </location>
</feature>
<comment type="caution">
    <text evidence="6">The sequence shown here is derived from an EMBL/GenBank/DDBJ whole genome shotgun (WGS) entry which is preliminary data.</text>
</comment>
<evidence type="ECO:0000256" key="3">
    <source>
        <dbReference type="ARBA" id="ARBA00022729"/>
    </source>
</evidence>
<dbReference type="EMBL" id="WTVA01000015">
    <property type="protein sequence ID" value="MZR23921.1"/>
    <property type="molecule type" value="Genomic_DNA"/>
</dbReference>
<evidence type="ECO:0000313" key="6">
    <source>
        <dbReference type="EMBL" id="MZR23921.1"/>
    </source>
</evidence>